<dbReference type="SUPFAM" id="SSF53098">
    <property type="entry name" value="Ribonuclease H-like"/>
    <property type="match status" value="1"/>
</dbReference>
<protein>
    <recommendedName>
        <fullName evidence="1">DUF659 domain-containing protein</fullName>
    </recommendedName>
</protein>
<evidence type="ECO:0000313" key="3">
    <source>
        <dbReference type="Proteomes" id="UP000829196"/>
    </source>
</evidence>
<reference evidence="2" key="1">
    <citation type="journal article" date="2022" name="Front. Genet.">
        <title>Chromosome-Scale Assembly of the Dendrobium nobile Genome Provides Insights Into the Molecular Mechanism of the Biosynthesis of the Medicinal Active Ingredient of Dendrobium.</title>
        <authorList>
            <person name="Xu Q."/>
            <person name="Niu S.-C."/>
            <person name="Li K.-L."/>
            <person name="Zheng P.-J."/>
            <person name="Zhang X.-J."/>
            <person name="Jia Y."/>
            <person name="Liu Y."/>
            <person name="Niu Y.-X."/>
            <person name="Yu L.-H."/>
            <person name="Chen D.-F."/>
            <person name="Zhang G.-Q."/>
        </authorList>
    </citation>
    <scope>NUCLEOTIDE SEQUENCE</scope>
    <source>
        <tissue evidence="2">Leaf</tissue>
    </source>
</reference>
<dbReference type="InterPro" id="IPR007021">
    <property type="entry name" value="DUF659"/>
</dbReference>
<comment type="caution">
    <text evidence="2">The sequence shown here is derived from an EMBL/GenBank/DDBJ whole genome shotgun (WGS) entry which is preliminary data.</text>
</comment>
<keyword evidence="3" id="KW-1185">Reference proteome</keyword>
<dbReference type="AlphaFoldDB" id="A0A8T3CE56"/>
<dbReference type="InterPro" id="IPR012337">
    <property type="entry name" value="RNaseH-like_sf"/>
</dbReference>
<organism evidence="2 3">
    <name type="scientific">Dendrobium nobile</name>
    <name type="common">Orchid</name>
    <dbReference type="NCBI Taxonomy" id="94219"/>
    <lineage>
        <taxon>Eukaryota</taxon>
        <taxon>Viridiplantae</taxon>
        <taxon>Streptophyta</taxon>
        <taxon>Embryophyta</taxon>
        <taxon>Tracheophyta</taxon>
        <taxon>Spermatophyta</taxon>
        <taxon>Magnoliopsida</taxon>
        <taxon>Liliopsida</taxon>
        <taxon>Asparagales</taxon>
        <taxon>Orchidaceae</taxon>
        <taxon>Epidendroideae</taxon>
        <taxon>Malaxideae</taxon>
        <taxon>Dendrobiinae</taxon>
        <taxon>Dendrobium</taxon>
    </lineage>
</organism>
<evidence type="ECO:0000313" key="2">
    <source>
        <dbReference type="EMBL" id="KAI0530703.1"/>
    </source>
</evidence>
<gene>
    <name evidence="2" type="ORF">KFK09_000251</name>
</gene>
<name>A0A8T3CE56_DENNO</name>
<dbReference type="Pfam" id="PF04937">
    <property type="entry name" value="DUF659"/>
    <property type="match status" value="1"/>
</dbReference>
<dbReference type="PANTHER" id="PTHR32166">
    <property type="entry name" value="OSJNBA0013A04.12 PROTEIN"/>
    <property type="match status" value="1"/>
</dbReference>
<dbReference type="PANTHER" id="PTHR32166:SF122">
    <property type="entry name" value="OS09G0499600 PROTEIN"/>
    <property type="match status" value="1"/>
</dbReference>
<evidence type="ECO:0000259" key="1">
    <source>
        <dbReference type="Pfam" id="PF04937"/>
    </source>
</evidence>
<dbReference type="OrthoDB" id="779884at2759"/>
<dbReference type="Proteomes" id="UP000829196">
    <property type="component" value="Unassembled WGS sequence"/>
</dbReference>
<dbReference type="EMBL" id="JAGYWB010000001">
    <property type="protein sequence ID" value="KAI0530703.1"/>
    <property type="molecule type" value="Genomic_DNA"/>
</dbReference>
<feature type="domain" description="DUF659" evidence="1">
    <location>
        <begin position="1"/>
        <end position="71"/>
    </location>
</feature>
<proteinExistence type="predicted"/>
<accession>A0A8T3CE56</accession>
<sequence length="186" mass="21673">MLDEVVEEVGDALVIQVVTDNASAYKTAGRMLIEKRPHLYWTPCAAHCIDLMLERLGQLPQHKSVILKAKFVSKFIYNHSWVLSLMRKFTDKEIIRPAVTRFATAYLTLQRFKELRQPLEAMFASEEWDKSSWAKKQEGKQVKKIVMKDDLFWRSTNYALKTTGSLVKVLRMVDGEMALWDLFMKQ</sequence>